<keyword evidence="3" id="KW-1185">Reference proteome</keyword>
<dbReference type="PANTHER" id="PTHR35088:SF1">
    <property type="entry name" value="COILED-COIL DOMAIN-CONTAINING PROTEIN 178"/>
    <property type="match status" value="1"/>
</dbReference>
<feature type="coiled-coil region" evidence="1">
    <location>
        <begin position="417"/>
        <end position="472"/>
    </location>
</feature>
<dbReference type="Proteomes" id="UP000594262">
    <property type="component" value="Unplaced"/>
</dbReference>
<evidence type="ECO:0008006" key="4">
    <source>
        <dbReference type="Google" id="ProtNLM"/>
    </source>
</evidence>
<dbReference type="PANTHER" id="PTHR35088">
    <property type="entry name" value="COILED-COIL DOMAIN-CONTAINING PROTEIN 178"/>
    <property type="match status" value="1"/>
</dbReference>
<name>A0A7M6DLM4_9CNID</name>
<keyword evidence="1" id="KW-0175">Coiled coil</keyword>
<reference evidence="2" key="1">
    <citation type="submission" date="2021-01" db="UniProtKB">
        <authorList>
            <consortium name="EnsemblMetazoa"/>
        </authorList>
    </citation>
    <scope>IDENTIFICATION</scope>
</reference>
<feature type="coiled-coil region" evidence="1">
    <location>
        <begin position="332"/>
        <end position="377"/>
    </location>
</feature>
<accession>A0A7M6DLM4</accession>
<organism evidence="2 3">
    <name type="scientific">Clytia hemisphaerica</name>
    <dbReference type="NCBI Taxonomy" id="252671"/>
    <lineage>
        <taxon>Eukaryota</taxon>
        <taxon>Metazoa</taxon>
        <taxon>Cnidaria</taxon>
        <taxon>Hydrozoa</taxon>
        <taxon>Hydroidolina</taxon>
        <taxon>Leptothecata</taxon>
        <taxon>Obeliida</taxon>
        <taxon>Clytiidae</taxon>
        <taxon>Clytia</taxon>
    </lineage>
</organism>
<dbReference type="EnsemblMetazoa" id="CLYHEMT015135.1">
    <property type="protein sequence ID" value="CLYHEMP015135.1"/>
    <property type="gene ID" value="CLYHEMG015135"/>
</dbReference>
<dbReference type="RefSeq" id="XP_066917901.1">
    <property type="nucleotide sequence ID" value="XM_067061800.1"/>
</dbReference>
<proteinExistence type="predicted"/>
<dbReference type="AlphaFoldDB" id="A0A7M6DLM4"/>
<protein>
    <recommendedName>
        <fullName evidence="4">Coiled-coil domain-containing protein 178</fullName>
    </recommendedName>
</protein>
<evidence type="ECO:0000313" key="3">
    <source>
        <dbReference type="Proteomes" id="UP000594262"/>
    </source>
</evidence>
<evidence type="ECO:0000313" key="2">
    <source>
        <dbReference type="EnsemblMetazoa" id="CLYHEMP015135.1"/>
    </source>
</evidence>
<dbReference type="InterPro" id="IPR038826">
    <property type="entry name" value="CCDC178"/>
</dbReference>
<feature type="coiled-coil region" evidence="1">
    <location>
        <begin position="138"/>
        <end position="165"/>
    </location>
</feature>
<dbReference type="OrthoDB" id="10010556at2759"/>
<sequence>MASEQVELVLSTPSLLRNVNLDRRSCEFNQRPHYCINKCNIHLKRLEQFLIGFKNEVYKQEINLKEELAASVQSFNESDNVNHQIRLEPITSGAELEVFTDESHSLFSSEEGDRSILSTEISMDNALSQIPQQQIAILQNVKALLNRLDEQCVKTKEQLLKERERTGNLQAQIDAHAYRRIHALPMAVQREHEKCAYNIQELKWHCAYEGRRMSSVKEKYRIAQKTNERIMEEINFVKESSPLISEKQREEKESMKVIQQKQNTADIELKEARNNLDMIERRFEQTKRQADQEEKYLAQRLLALANELKEQQEKFLESQEIYSHMTEMVSGIQNQLKTNEQYEKELNEKLAKTKDKQRSLEREVESLKIRIQTEVAEHKSLVDKNSDLDKIKAEKELELSKMRKGFELIIGEKTKELQRILKSNKSSQKEILNLRRRIETSEKQKIADIRAVRRAIEEREKVSAELEMIRGETDENREIHDTLLLTLDQERKKAIDAEDSLTIQVEALKRTNREENHARVILHARIKTESAEFTKRRDEANERKAKLLKANEEVHLVLKTINEQVAKLQEKFDERVEALKALDKLLYQLSDKHSQMEETWLQKVAVMEPKELDTKELLVELGSKEKAMEITSESLNQKLTDMASSAVIMNRLLLANQKAMQELNEEIEELQIQIENGQGIELKLRESLANVKERSSNQKEQHNIQKESRTKALDKLKDEIEGALLDNRTLAERYVEYQNCHMDQKNAFISSYEKALIAHDSLKDKENLCDLHTRLHEALECYYQLRGIQTKASLSRFEKMTHHSNRKLENIQTNLEVATRNITLFLKANNLTHQHIRDMSKAMGKLSV</sequence>
<dbReference type="GeneID" id="136805225"/>
<feature type="coiled-coil region" evidence="1">
    <location>
        <begin position="213"/>
        <end position="296"/>
    </location>
</feature>
<evidence type="ECO:0000256" key="1">
    <source>
        <dbReference type="SAM" id="Coils"/>
    </source>
</evidence>
<feature type="coiled-coil region" evidence="1">
    <location>
        <begin position="649"/>
        <end position="733"/>
    </location>
</feature>